<dbReference type="InterPro" id="IPR011059">
    <property type="entry name" value="Metal-dep_hydrolase_composite"/>
</dbReference>
<evidence type="ECO:0000313" key="7">
    <source>
        <dbReference type="Proteomes" id="UP001430584"/>
    </source>
</evidence>
<dbReference type="Gene3D" id="2.30.40.10">
    <property type="entry name" value="Urease, subunit C, domain 1"/>
    <property type="match status" value="1"/>
</dbReference>
<accession>A0ABR3CTQ6</accession>
<dbReference type="InterPro" id="IPR050378">
    <property type="entry name" value="Metallo-dep_Hydrolases_sf"/>
</dbReference>
<name>A0ABR3CTQ6_9PEZI</name>
<gene>
    <name evidence="6" type="ORF">SLS55_000235</name>
</gene>
<dbReference type="Proteomes" id="UP001430584">
    <property type="component" value="Unassembled WGS sequence"/>
</dbReference>
<proteinExistence type="inferred from homology"/>
<dbReference type="InterPro" id="IPR006680">
    <property type="entry name" value="Amidohydro-rel"/>
</dbReference>
<comment type="caution">
    <text evidence="6">The sequence shown here is derived from an EMBL/GenBank/DDBJ whole genome shotgun (WGS) entry which is preliminary data.</text>
</comment>
<dbReference type="SUPFAM" id="SSF51556">
    <property type="entry name" value="Metallo-dependent hydrolases"/>
    <property type="match status" value="1"/>
</dbReference>
<evidence type="ECO:0000259" key="5">
    <source>
        <dbReference type="Pfam" id="PF01979"/>
    </source>
</evidence>
<dbReference type="Pfam" id="PF01979">
    <property type="entry name" value="Amidohydro_1"/>
    <property type="match status" value="1"/>
</dbReference>
<dbReference type="EC" id="3.5.2.2" evidence="4"/>
<dbReference type="PANTHER" id="PTHR11647">
    <property type="entry name" value="HYDRANTOINASE/DIHYDROPYRIMIDINASE FAMILY MEMBER"/>
    <property type="match status" value="1"/>
</dbReference>
<comment type="catalytic activity">
    <reaction evidence="3">
        <text>5,6-dihydrouracil + H2O = 3-(carbamoylamino)propanoate + H(+)</text>
        <dbReference type="Rhea" id="RHEA:16121"/>
        <dbReference type="ChEBI" id="CHEBI:11892"/>
        <dbReference type="ChEBI" id="CHEBI:15377"/>
        <dbReference type="ChEBI" id="CHEBI:15378"/>
        <dbReference type="ChEBI" id="CHEBI:15901"/>
        <dbReference type="EC" id="3.5.2.2"/>
    </reaction>
</comment>
<dbReference type="InterPro" id="IPR032466">
    <property type="entry name" value="Metal_Hydrolase"/>
</dbReference>
<reference evidence="6 7" key="1">
    <citation type="submission" date="2024-02" db="EMBL/GenBank/DDBJ databases">
        <title>De novo assembly and annotation of 12 fungi associated with fruit tree decline syndrome in Ontario, Canada.</title>
        <authorList>
            <person name="Sulman M."/>
            <person name="Ellouze W."/>
            <person name="Ilyukhin E."/>
        </authorList>
    </citation>
    <scope>NUCLEOTIDE SEQUENCE [LARGE SCALE GENOMIC DNA]</scope>
    <source>
        <strain evidence="6 7">FDS-637</strain>
    </source>
</reference>
<evidence type="ECO:0000313" key="6">
    <source>
        <dbReference type="EMBL" id="KAL0264288.1"/>
    </source>
</evidence>
<organism evidence="6 7">
    <name type="scientific">Diplodia seriata</name>
    <dbReference type="NCBI Taxonomy" id="420778"/>
    <lineage>
        <taxon>Eukaryota</taxon>
        <taxon>Fungi</taxon>
        <taxon>Dikarya</taxon>
        <taxon>Ascomycota</taxon>
        <taxon>Pezizomycotina</taxon>
        <taxon>Dothideomycetes</taxon>
        <taxon>Dothideomycetes incertae sedis</taxon>
        <taxon>Botryosphaeriales</taxon>
        <taxon>Botryosphaeriaceae</taxon>
        <taxon>Diplodia</taxon>
    </lineage>
</organism>
<comment type="similarity">
    <text evidence="2">Belongs to the metallo-dependent hydrolases superfamily. Hydantoinase/dihydropyrimidinase family.</text>
</comment>
<dbReference type="EMBL" id="JAJVCZ030000001">
    <property type="protein sequence ID" value="KAL0264288.1"/>
    <property type="molecule type" value="Genomic_DNA"/>
</dbReference>
<evidence type="ECO:0000256" key="1">
    <source>
        <dbReference type="ARBA" id="ARBA00001947"/>
    </source>
</evidence>
<dbReference type="Gene3D" id="3.20.20.140">
    <property type="entry name" value="Metal-dependent hydrolases"/>
    <property type="match status" value="1"/>
</dbReference>
<dbReference type="GeneID" id="92004320"/>
<sequence>MASTILLKGGTLLIHDDDDHVVPTKADLLIAGNTISCIAPNIPEKGIGEVIDCTDKIVSPGFIDCHQHVWQTQLKGRHADQTFLEYMPSGNFQSSNYTLSDFYWGQLGGCLELLNAGTTTVLDHAHMTTSPEVGK</sequence>
<protein>
    <recommendedName>
        <fullName evidence="4">dihydropyrimidinase</fullName>
        <ecNumber evidence="4">3.5.2.2</ecNumber>
    </recommendedName>
</protein>
<evidence type="ECO:0000256" key="3">
    <source>
        <dbReference type="ARBA" id="ARBA00036696"/>
    </source>
</evidence>
<comment type="cofactor">
    <cofactor evidence="1">
        <name>Zn(2+)</name>
        <dbReference type="ChEBI" id="CHEBI:29105"/>
    </cofactor>
</comment>
<evidence type="ECO:0000256" key="2">
    <source>
        <dbReference type="ARBA" id="ARBA00008829"/>
    </source>
</evidence>
<dbReference type="SUPFAM" id="SSF51338">
    <property type="entry name" value="Composite domain of metallo-dependent hydrolases"/>
    <property type="match status" value="1"/>
</dbReference>
<keyword evidence="7" id="KW-1185">Reference proteome</keyword>
<feature type="domain" description="Amidohydrolase-related" evidence="5">
    <location>
        <begin position="57"/>
        <end position="125"/>
    </location>
</feature>
<dbReference type="PANTHER" id="PTHR11647:SF1">
    <property type="entry name" value="COLLAPSIN RESPONSE MEDIATOR PROTEIN"/>
    <property type="match status" value="1"/>
</dbReference>
<evidence type="ECO:0000256" key="4">
    <source>
        <dbReference type="ARBA" id="ARBA00039113"/>
    </source>
</evidence>
<dbReference type="RefSeq" id="XP_066637028.1">
    <property type="nucleotide sequence ID" value="XM_066771749.1"/>
</dbReference>